<evidence type="ECO:0000256" key="6">
    <source>
        <dbReference type="ARBA" id="ARBA00022989"/>
    </source>
</evidence>
<gene>
    <name evidence="11" type="primary">Or-166</name>
    <name evidence="11" type="synonym">Nful_v1.0-Or-166</name>
    <name evidence="11" type="ORF">NFUL_NFUL000118</name>
</gene>
<evidence type="ECO:0000256" key="1">
    <source>
        <dbReference type="ARBA" id="ARBA00004651"/>
    </source>
</evidence>
<keyword evidence="6 10" id="KW-1133">Transmembrane helix</keyword>
<evidence type="ECO:0000256" key="10">
    <source>
        <dbReference type="RuleBase" id="RU351113"/>
    </source>
</evidence>
<dbReference type="PANTHER" id="PTHR21137">
    <property type="entry name" value="ODORANT RECEPTOR"/>
    <property type="match status" value="1"/>
</dbReference>
<evidence type="ECO:0000313" key="12">
    <source>
        <dbReference type="Proteomes" id="UP000479987"/>
    </source>
</evidence>
<evidence type="ECO:0000256" key="4">
    <source>
        <dbReference type="ARBA" id="ARBA00022692"/>
    </source>
</evidence>
<keyword evidence="5 10" id="KW-0552">Olfaction</keyword>
<evidence type="ECO:0000256" key="7">
    <source>
        <dbReference type="ARBA" id="ARBA00023136"/>
    </source>
</evidence>
<reference evidence="11 12" key="1">
    <citation type="submission" date="2019-08" db="EMBL/GenBank/DDBJ databases">
        <title>High quality draft denovo assembly of Nylanderia fulva.</title>
        <authorList>
            <person name="Vargo E.L."/>
            <person name="Tarone A.M."/>
            <person name="Konganti K.R."/>
        </authorList>
    </citation>
    <scope>NUCLEOTIDE SEQUENCE [LARGE SCALE GENOMIC DNA]</scope>
    <source>
        <strain evidence="11">TAMU-Nful-2015</strain>
        <tissue evidence="11">Whole body</tissue>
    </source>
</reference>
<dbReference type="AlphaFoldDB" id="A0A6G1LQU0"/>
<comment type="caution">
    <text evidence="10">Lacks conserved residue(s) required for the propagation of feature annotation.</text>
</comment>
<comment type="subcellular location">
    <subcellularLocation>
        <location evidence="1 10">Cell membrane</location>
        <topology evidence="1 10">Multi-pass membrane protein</topology>
    </subcellularLocation>
</comment>
<evidence type="ECO:0000256" key="9">
    <source>
        <dbReference type="ARBA" id="ARBA00023224"/>
    </source>
</evidence>
<proteinExistence type="inferred from homology"/>
<dbReference type="Proteomes" id="UP000479987">
    <property type="component" value="Unassembled WGS sequence"/>
</dbReference>
<dbReference type="GO" id="GO:0005549">
    <property type="term" value="F:odorant binding"/>
    <property type="evidence" value="ECO:0007669"/>
    <property type="project" value="InterPro"/>
</dbReference>
<keyword evidence="2" id="KW-1003">Cell membrane</keyword>
<evidence type="ECO:0000256" key="5">
    <source>
        <dbReference type="ARBA" id="ARBA00022725"/>
    </source>
</evidence>
<keyword evidence="3 10" id="KW-0716">Sensory transduction</keyword>
<feature type="transmembrane region" description="Helical" evidence="10">
    <location>
        <begin position="49"/>
        <end position="71"/>
    </location>
</feature>
<evidence type="ECO:0000256" key="3">
    <source>
        <dbReference type="ARBA" id="ARBA00022606"/>
    </source>
</evidence>
<keyword evidence="9 10" id="KW-0807">Transducer</keyword>
<keyword evidence="12" id="KW-1185">Reference proteome</keyword>
<keyword evidence="7 10" id="KW-0472">Membrane</keyword>
<feature type="transmembrane region" description="Helical" evidence="10">
    <location>
        <begin position="83"/>
        <end position="102"/>
    </location>
</feature>
<dbReference type="GO" id="GO:0005886">
    <property type="term" value="C:plasma membrane"/>
    <property type="evidence" value="ECO:0007669"/>
    <property type="project" value="UniProtKB-SubCell"/>
</dbReference>
<accession>A0A6G1LQU0</accession>
<dbReference type="GO" id="GO:0007165">
    <property type="term" value="P:signal transduction"/>
    <property type="evidence" value="ECO:0007669"/>
    <property type="project" value="UniProtKB-KW"/>
</dbReference>
<comment type="caution">
    <text evidence="11">The sequence shown here is derived from an EMBL/GenBank/DDBJ whole genome shotgun (WGS) entry which is preliminary data.</text>
</comment>
<keyword evidence="8 10" id="KW-0675">Receptor</keyword>
<dbReference type="Pfam" id="PF02949">
    <property type="entry name" value="7tm_6"/>
    <property type="match status" value="1"/>
</dbReference>
<dbReference type="PANTHER" id="PTHR21137:SF35">
    <property type="entry name" value="ODORANT RECEPTOR 19A-RELATED"/>
    <property type="match status" value="1"/>
</dbReference>
<feature type="transmembrane region" description="Helical" evidence="10">
    <location>
        <begin position="193"/>
        <end position="224"/>
    </location>
</feature>
<organism evidence="11 12">
    <name type="scientific">Nylanderia fulva</name>
    <dbReference type="NCBI Taxonomy" id="613905"/>
    <lineage>
        <taxon>Eukaryota</taxon>
        <taxon>Metazoa</taxon>
        <taxon>Ecdysozoa</taxon>
        <taxon>Arthropoda</taxon>
        <taxon>Hexapoda</taxon>
        <taxon>Insecta</taxon>
        <taxon>Pterygota</taxon>
        <taxon>Neoptera</taxon>
        <taxon>Endopterygota</taxon>
        <taxon>Hymenoptera</taxon>
        <taxon>Apocrita</taxon>
        <taxon>Aculeata</taxon>
        <taxon>Formicoidea</taxon>
        <taxon>Formicidae</taxon>
        <taxon>Formicinae</taxon>
        <taxon>Nylanderia</taxon>
    </lineage>
</organism>
<feature type="transmembrane region" description="Helical" evidence="10">
    <location>
        <begin position="309"/>
        <end position="329"/>
    </location>
</feature>
<evidence type="ECO:0000256" key="8">
    <source>
        <dbReference type="ARBA" id="ARBA00023170"/>
    </source>
</evidence>
<feature type="transmembrane region" description="Helical" evidence="10">
    <location>
        <begin position="139"/>
        <end position="158"/>
    </location>
</feature>
<dbReference type="GO" id="GO:0004984">
    <property type="term" value="F:olfactory receptor activity"/>
    <property type="evidence" value="ECO:0007669"/>
    <property type="project" value="InterPro"/>
</dbReference>
<comment type="similarity">
    <text evidence="10">Belongs to the insect chemoreceptor superfamily. Heteromeric odorant receptor channel (TC 1.A.69) family.</text>
</comment>
<feature type="transmembrane region" description="Helical" evidence="10">
    <location>
        <begin position="278"/>
        <end position="297"/>
    </location>
</feature>
<evidence type="ECO:0000256" key="2">
    <source>
        <dbReference type="ARBA" id="ARBA00022475"/>
    </source>
</evidence>
<name>A0A6G1LQU0_9HYME</name>
<dbReference type="InterPro" id="IPR004117">
    <property type="entry name" value="7tm6_olfct_rcpt"/>
</dbReference>
<protein>
    <recommendedName>
        <fullName evidence="10">Odorant receptor</fullName>
    </recommendedName>
</protein>
<keyword evidence="4 10" id="KW-0812">Transmembrane</keyword>
<dbReference type="EMBL" id="SGBU01000020">
    <property type="protein sequence ID" value="KAF3054497.1"/>
    <property type="molecule type" value="Genomic_DNA"/>
</dbReference>
<evidence type="ECO:0000313" key="11">
    <source>
        <dbReference type="EMBL" id="KAF3054497.1"/>
    </source>
</evidence>
<sequence length="404" mass="46957">MRKIPMWPNANHEKDVIDTLIWNQWLLRVIGIWPLVYPNTTRIEKILAMFSFALCWTVLSLFLILTSIYTFTDRSVMGEKIKMLGPLGYVFFSMLKYLFLVIRHKSFRRCIKILTKDWCMVQDEYHREIMLRDAEKGHILSKFCIVFMYCGGLSYNTIMPFLSQRPDIEQNITVRPMAYLGFDILFDLQLMPVYVFAFCLQCFTGVVMFNITTSVCCLAAMFVAHACGQIDIVLARVKNLVTVECNRVKFKQCMAITVQHHVRALRFSASIENTFREICLIEMVGTTLIMCLIEYSLITEWNNSDSIAIFTYFFLFISFVFNIFIFCYIGELLMEQCSKVGHTSYKIEWYNLPEKTALDLMLMITMSRHPTQITAGKLISLSFTNFGNVLKTSVVYLNLLQTAV</sequence>